<dbReference type="Proteomes" id="UP001320766">
    <property type="component" value="Unassembled WGS sequence"/>
</dbReference>
<dbReference type="RefSeq" id="WP_253773772.1">
    <property type="nucleotide sequence ID" value="NZ_BAAAVE010000008.1"/>
</dbReference>
<gene>
    <name evidence="3" type="ORF">HD595_005446</name>
</gene>
<reference evidence="3 4" key="1">
    <citation type="submission" date="2022-06" db="EMBL/GenBank/DDBJ databases">
        <title>Sequencing the genomes of 1000 actinobacteria strains.</title>
        <authorList>
            <person name="Klenk H.-P."/>
        </authorList>
    </citation>
    <scope>NUCLEOTIDE SEQUENCE [LARGE SCALE GENOMIC DNA]</scope>
    <source>
        <strain evidence="3 4">DSM 44170</strain>
    </source>
</reference>
<dbReference type="InterPro" id="IPR029068">
    <property type="entry name" value="Glyas_Bleomycin-R_OHBP_Dase"/>
</dbReference>
<feature type="compositionally biased region" description="Basic and acidic residues" evidence="1">
    <location>
        <begin position="60"/>
        <end position="74"/>
    </location>
</feature>
<dbReference type="PROSITE" id="PS51819">
    <property type="entry name" value="VOC"/>
    <property type="match status" value="1"/>
</dbReference>
<feature type="domain" description="VOC" evidence="2">
    <location>
        <begin position="1"/>
        <end position="83"/>
    </location>
</feature>
<name>A0ABT1K8I3_9ACTN</name>
<evidence type="ECO:0000256" key="1">
    <source>
        <dbReference type="SAM" id="MobiDB-lite"/>
    </source>
</evidence>
<proteinExistence type="predicted"/>
<protein>
    <recommendedName>
        <fullName evidence="2">VOC domain-containing protein</fullName>
    </recommendedName>
</protein>
<organism evidence="3 4">
    <name type="scientific">Nonomuraea roseoviolacea subsp. carminata</name>
    <dbReference type="NCBI Taxonomy" id="160689"/>
    <lineage>
        <taxon>Bacteria</taxon>
        <taxon>Bacillati</taxon>
        <taxon>Actinomycetota</taxon>
        <taxon>Actinomycetes</taxon>
        <taxon>Streptosporangiales</taxon>
        <taxon>Streptosporangiaceae</taxon>
        <taxon>Nonomuraea</taxon>
    </lineage>
</organism>
<keyword evidence="4" id="KW-1185">Reference proteome</keyword>
<evidence type="ECO:0000313" key="4">
    <source>
        <dbReference type="Proteomes" id="UP001320766"/>
    </source>
</evidence>
<evidence type="ECO:0000313" key="3">
    <source>
        <dbReference type="EMBL" id="MCP2349324.1"/>
    </source>
</evidence>
<dbReference type="Gene3D" id="3.10.180.10">
    <property type="entry name" value="2,3-Dihydroxybiphenyl 1,2-Dioxygenase, domain 1"/>
    <property type="match status" value="1"/>
</dbReference>
<evidence type="ECO:0000259" key="2">
    <source>
        <dbReference type="PROSITE" id="PS51819"/>
    </source>
</evidence>
<sequence length="85" mass="9377">MFRSTGSSPDTFTQMAWEVDDIEAVVSELRRRGVVFEEVDAPGFPTRDGIAEIEGNYPSKDARGERGAWFRDSEGNLLGGGQPVR</sequence>
<comment type="caution">
    <text evidence="3">The sequence shown here is derived from an EMBL/GenBank/DDBJ whole genome shotgun (WGS) entry which is preliminary data.</text>
</comment>
<dbReference type="EMBL" id="JAMZEC010000001">
    <property type="protein sequence ID" value="MCP2349324.1"/>
    <property type="molecule type" value="Genomic_DNA"/>
</dbReference>
<dbReference type="InterPro" id="IPR037523">
    <property type="entry name" value="VOC_core"/>
</dbReference>
<accession>A0ABT1K8I3</accession>
<feature type="region of interest" description="Disordered" evidence="1">
    <location>
        <begin position="50"/>
        <end position="85"/>
    </location>
</feature>
<dbReference type="SUPFAM" id="SSF54593">
    <property type="entry name" value="Glyoxalase/Bleomycin resistance protein/Dihydroxybiphenyl dioxygenase"/>
    <property type="match status" value="1"/>
</dbReference>